<dbReference type="CDD" id="cd03399">
    <property type="entry name" value="SPFH_flotillin"/>
    <property type="match status" value="1"/>
</dbReference>
<dbReference type="GO" id="GO:0005886">
    <property type="term" value="C:plasma membrane"/>
    <property type="evidence" value="ECO:0007669"/>
    <property type="project" value="UniProtKB-SubCell"/>
</dbReference>
<evidence type="ECO:0000313" key="7">
    <source>
        <dbReference type="EMBL" id="QKU33616.1"/>
    </source>
</evidence>
<dbReference type="Pfam" id="PF01145">
    <property type="entry name" value="Band_7"/>
    <property type="match status" value="1"/>
</dbReference>
<comment type="similarity">
    <text evidence="2">Belongs to the band 7/mec-2 family. Flotillin subfamily.</text>
</comment>
<dbReference type="EMBL" id="MF405918">
    <property type="protein sequence ID" value="QKU33616.1"/>
    <property type="molecule type" value="Genomic_DNA"/>
</dbReference>
<feature type="coiled-coil region" evidence="5">
    <location>
        <begin position="253"/>
        <end position="308"/>
    </location>
</feature>
<feature type="coiled-coil region" evidence="5">
    <location>
        <begin position="163"/>
        <end position="219"/>
    </location>
</feature>
<proteinExistence type="inferred from homology"/>
<dbReference type="RefSeq" id="YP_010780223.1">
    <property type="nucleotide sequence ID" value="NC_075038.1"/>
</dbReference>
<name>A0A6N1NNB9_9VIRU</name>
<keyword evidence="3" id="KW-1003">Cell membrane</keyword>
<protein>
    <recommendedName>
        <fullName evidence="6">Band 7 domain-containing protein</fullName>
    </recommendedName>
</protein>
<evidence type="ECO:0000256" key="1">
    <source>
        <dbReference type="ARBA" id="ARBA00004236"/>
    </source>
</evidence>
<dbReference type="Gene3D" id="3.30.479.30">
    <property type="entry name" value="Band 7 domain"/>
    <property type="match status" value="1"/>
</dbReference>
<reference evidence="7" key="1">
    <citation type="submission" date="2017-06" db="EMBL/GenBank/DDBJ databases">
        <authorList>
            <person name="Assis F.L."/>
            <person name="Abrahao J.S."/>
            <person name="Silva L."/>
            <person name="Khalil J.B."/>
            <person name="Rodrigues R."/>
            <person name="Silva L.S."/>
            <person name="Boratto P."/>
            <person name="Andrade M."/>
            <person name="Kroon E.G."/>
            <person name="Ribeiro B."/>
            <person name="Bergier I."/>
            <person name="Seligmann H."/>
            <person name="Ghigo E."/>
            <person name="Colson P."/>
            <person name="Levasseur A."/>
            <person name="Raoult D."/>
            <person name="Scola B.L."/>
        </authorList>
    </citation>
    <scope>NUCLEOTIDE SEQUENCE</scope>
    <source>
        <strain evidence="7">Deep ocean</strain>
    </source>
</reference>
<keyword evidence="5" id="KW-0175">Coiled coil</keyword>
<dbReference type="InterPro" id="IPR036013">
    <property type="entry name" value="Band_7/SPFH_dom_sf"/>
</dbReference>
<dbReference type="PANTHER" id="PTHR13806:SF31">
    <property type="entry name" value="FLOTILLIN-LIKE PROTEIN 1-RELATED"/>
    <property type="match status" value="1"/>
</dbReference>
<dbReference type="SUPFAM" id="SSF117892">
    <property type="entry name" value="Band 7/SPFH domain"/>
    <property type="match status" value="1"/>
</dbReference>
<dbReference type="InterPro" id="IPR001107">
    <property type="entry name" value="Band_7"/>
</dbReference>
<evidence type="ECO:0000256" key="2">
    <source>
        <dbReference type="ARBA" id="ARBA00007161"/>
    </source>
</evidence>
<comment type="subcellular location">
    <subcellularLocation>
        <location evidence="1">Cell membrane</location>
    </subcellularLocation>
</comment>
<dbReference type="GeneID" id="80516914"/>
<sequence>MPLIEALTFASVAKYGLAAAGAGGVGVGAFCAARFRSVPANRYMAKTGPFVNGVHVSRKTFQWPFQRIKIINLEPINYHFLGSNMSKELVPFKLPLTFTVSPKHPEKDPEGFIRYATRLGDMDHEGVKNIIGGIVNGETRGFVGGMTIEQIFNDKDAFRKHVVERVQQDLDQFGLEIHNANIEEMHDTEGNSYFENLKKKALEGALSQSRVAVAEARKEGDIGEKQREVITRKERSVLEADAKQIETQQNQKMSDYSRELEITNTNNRQQEELVKIQAHQATESRRIEVESELNKRKQAQELERLRSEQVVHATAEAEAMVKRAEAEATAKKIRAEADFFAKNKEADGLRVVLEAQAKGLAEIYDVSKTNPEMAAFYLALDKGVFNRDGLFTVLAEKQASAIRELNPKINIWNTRNTPNDSYTNVISGLGKTIPPMLDAIQQQTGIKLPNFLVESNDKQELTKMENIPFSKQ</sequence>
<organism evidence="7">
    <name type="scientific">Tupanvirus deep ocean</name>
    <dbReference type="NCBI Taxonomy" id="2126984"/>
    <lineage>
        <taxon>Viruses</taxon>
        <taxon>Varidnaviria</taxon>
        <taxon>Bamfordvirae</taxon>
        <taxon>Nucleocytoviricota</taxon>
        <taxon>Megaviricetes</taxon>
        <taxon>Imitervirales</taxon>
        <taxon>Mimiviridae</taxon>
        <taxon>Megamimivirinae</taxon>
        <taxon>Tupanvirus</taxon>
        <taxon>Tupanvirus altamarinense</taxon>
    </lineage>
</organism>
<feature type="domain" description="Band 7" evidence="6">
    <location>
        <begin position="60"/>
        <end position="217"/>
    </location>
</feature>
<evidence type="ECO:0000256" key="3">
    <source>
        <dbReference type="ARBA" id="ARBA00022475"/>
    </source>
</evidence>
<reference evidence="7" key="2">
    <citation type="journal article" date="2018" name="Nat. Commun.">
        <title>Tailed giant Tupanvirus possesses the most complete translational apparatus of the known virosphere.</title>
        <authorList>
            <person name="Abrahao J."/>
            <person name="Silva L."/>
            <person name="Silva L.S."/>
            <person name="Khalil J.Y.B."/>
            <person name="Rodrigues R."/>
            <person name="Arantes T."/>
            <person name="Assis F."/>
            <person name="Boratto P."/>
            <person name="Andrade M."/>
            <person name="Kroon E.G."/>
            <person name="Ribeiro B."/>
            <person name="Bergier I."/>
            <person name="Seligmann H."/>
            <person name="Ghigo E."/>
            <person name="Colson P."/>
            <person name="Levasseur A."/>
            <person name="Kroemer G."/>
            <person name="Raoult D."/>
            <person name="La Scola B."/>
        </authorList>
    </citation>
    <scope>NUCLEOTIDE SEQUENCE [LARGE SCALE GENOMIC DNA]</scope>
    <source>
        <strain evidence="7">Deep ocean</strain>
    </source>
</reference>
<dbReference type="InterPro" id="IPR027705">
    <property type="entry name" value="Flotillin_fam"/>
</dbReference>
<evidence type="ECO:0000256" key="5">
    <source>
        <dbReference type="SAM" id="Coils"/>
    </source>
</evidence>
<dbReference type="KEGG" id="vg:80516914"/>
<evidence type="ECO:0000256" key="4">
    <source>
        <dbReference type="ARBA" id="ARBA00023136"/>
    </source>
</evidence>
<keyword evidence="4" id="KW-0472">Membrane</keyword>
<evidence type="ECO:0000259" key="6">
    <source>
        <dbReference type="Pfam" id="PF01145"/>
    </source>
</evidence>
<accession>A0A6N1NNB9</accession>
<dbReference type="PANTHER" id="PTHR13806">
    <property type="entry name" value="FLOTILLIN-RELATED"/>
    <property type="match status" value="1"/>
</dbReference>